<keyword evidence="8" id="KW-0732">Signal</keyword>
<accession>A0ABR1FK36</accession>
<evidence type="ECO:0000313" key="10">
    <source>
        <dbReference type="Proteomes" id="UP001363151"/>
    </source>
</evidence>
<dbReference type="PANTHER" id="PTHR11266">
    <property type="entry name" value="PEROXISOMAL MEMBRANE PROTEIN 2, PXMP2 MPV17"/>
    <property type="match status" value="1"/>
</dbReference>
<proteinExistence type="inferred from homology"/>
<dbReference type="PANTHER" id="PTHR11266:SF21">
    <property type="entry name" value="ACT DOMAIN-CONTAINING PROTEIN"/>
    <property type="match status" value="1"/>
</dbReference>
<reference evidence="9 10" key="1">
    <citation type="submission" date="2024-03" db="EMBL/GenBank/DDBJ databases">
        <title>Aureococcus anophagefferens CCMP1851 and Kratosvirus quantuckense: Draft genome of a second virus-susceptible host strain in the model system.</title>
        <authorList>
            <person name="Chase E."/>
            <person name="Truchon A.R."/>
            <person name="Schepens W."/>
            <person name="Wilhelm S.W."/>
        </authorList>
    </citation>
    <scope>NUCLEOTIDE SEQUENCE [LARGE SCALE GENOMIC DNA]</scope>
    <source>
        <strain evidence="9 10">CCMP1851</strain>
    </source>
</reference>
<sequence>MQLRHVVASLVVALAAGDHPCDEEHGKFCPSDGPKTLGACLKKHERSEACDAWVTLHDACEAELAGYCARACGGETCGYANEAVACLTKWTKQEEVSEGAAPPPALRGAPRRAHASGGGRQTADRGAMAFVMAGLRGMNAFAERRPLGTAVVVTGAKAGVADLMVQLLVERRETVDPRRTLLFTSFGASYQGMWQYFMYNKLFERIWPGRTWGNTIAKIAASNLISDPVFFFPTFYTFREVCNTGELGPQSFTNGLHRYSQNYFNDWLNSWAIWVPGYTVTYAVMPTHLRMPWIAGVSFGYVCLLSLTRGAYQEEAGELEDAAAACPAPAPAPRDAAP</sequence>
<gene>
    <name evidence="9" type="ORF">SO694_00030374</name>
</gene>
<keyword evidence="4" id="KW-1133">Transmembrane helix</keyword>
<keyword evidence="5" id="KW-0472">Membrane</keyword>
<feature type="chain" id="PRO_5047442978" evidence="8">
    <location>
        <begin position="18"/>
        <end position="338"/>
    </location>
</feature>
<feature type="region of interest" description="Disordered" evidence="7">
    <location>
        <begin position="97"/>
        <end position="122"/>
    </location>
</feature>
<dbReference type="EMBL" id="JBBJCI010000370">
    <property type="protein sequence ID" value="KAK7232273.1"/>
    <property type="molecule type" value="Genomic_DNA"/>
</dbReference>
<evidence type="ECO:0000256" key="4">
    <source>
        <dbReference type="ARBA" id="ARBA00022989"/>
    </source>
</evidence>
<keyword evidence="10" id="KW-1185">Reference proteome</keyword>
<organism evidence="9 10">
    <name type="scientific">Aureococcus anophagefferens</name>
    <name type="common">Harmful bloom alga</name>
    <dbReference type="NCBI Taxonomy" id="44056"/>
    <lineage>
        <taxon>Eukaryota</taxon>
        <taxon>Sar</taxon>
        <taxon>Stramenopiles</taxon>
        <taxon>Ochrophyta</taxon>
        <taxon>Pelagophyceae</taxon>
        <taxon>Pelagomonadales</taxon>
        <taxon>Pelagomonadaceae</taxon>
        <taxon>Aureococcus</taxon>
    </lineage>
</organism>
<evidence type="ECO:0000256" key="3">
    <source>
        <dbReference type="ARBA" id="ARBA00022692"/>
    </source>
</evidence>
<protein>
    <submittedName>
        <fullName evidence="9">Peroxisomal membrane protein</fullName>
    </submittedName>
</protein>
<keyword evidence="3" id="KW-0812">Transmembrane</keyword>
<evidence type="ECO:0000256" key="7">
    <source>
        <dbReference type="SAM" id="MobiDB-lite"/>
    </source>
</evidence>
<evidence type="ECO:0000256" key="6">
    <source>
        <dbReference type="RuleBase" id="RU363053"/>
    </source>
</evidence>
<dbReference type="Pfam" id="PF04117">
    <property type="entry name" value="Mpv17_PMP22"/>
    <property type="match status" value="1"/>
</dbReference>
<evidence type="ECO:0000256" key="5">
    <source>
        <dbReference type="ARBA" id="ARBA00023136"/>
    </source>
</evidence>
<dbReference type="InterPro" id="IPR007248">
    <property type="entry name" value="Mpv17_PMP22"/>
</dbReference>
<evidence type="ECO:0000313" key="9">
    <source>
        <dbReference type="EMBL" id="KAK7232273.1"/>
    </source>
</evidence>
<comment type="caution">
    <text evidence="9">The sequence shown here is derived from an EMBL/GenBank/DDBJ whole genome shotgun (WGS) entry which is preliminary data.</text>
</comment>
<feature type="signal peptide" evidence="8">
    <location>
        <begin position="1"/>
        <end position="17"/>
    </location>
</feature>
<evidence type="ECO:0000256" key="8">
    <source>
        <dbReference type="SAM" id="SignalP"/>
    </source>
</evidence>
<evidence type="ECO:0000256" key="1">
    <source>
        <dbReference type="ARBA" id="ARBA00004141"/>
    </source>
</evidence>
<evidence type="ECO:0000256" key="2">
    <source>
        <dbReference type="ARBA" id="ARBA00006824"/>
    </source>
</evidence>
<dbReference type="Proteomes" id="UP001363151">
    <property type="component" value="Unassembled WGS sequence"/>
</dbReference>
<comment type="similarity">
    <text evidence="2 6">Belongs to the peroxisomal membrane protein PXMP2/4 family.</text>
</comment>
<name>A0ABR1FK36_AURAN</name>
<comment type="subcellular location">
    <subcellularLocation>
        <location evidence="1">Membrane</location>
        <topology evidence="1">Multi-pass membrane protein</topology>
    </subcellularLocation>
</comment>